<dbReference type="Gene3D" id="3.40.220.10">
    <property type="entry name" value="Leucine Aminopeptidase, subunit E, domain 1"/>
    <property type="match status" value="3"/>
</dbReference>
<evidence type="ECO:0000256" key="7">
    <source>
        <dbReference type="RuleBase" id="RU362114"/>
    </source>
</evidence>
<dbReference type="Pfam" id="PF23251">
    <property type="entry name" value="KH_PARP14_4"/>
    <property type="match status" value="1"/>
</dbReference>
<dbReference type="Pfam" id="PF23254">
    <property type="entry name" value="KH_PARP14_8"/>
    <property type="match status" value="1"/>
</dbReference>
<keyword evidence="2 7" id="KW-0328">Glycosyltransferase</keyword>
<dbReference type="InterPro" id="IPR057047">
    <property type="entry name" value="PARP14_KH_5"/>
</dbReference>
<dbReference type="PROSITE" id="PS51154">
    <property type="entry name" value="MACRO"/>
    <property type="match status" value="3"/>
</dbReference>
<evidence type="ECO:0000313" key="12">
    <source>
        <dbReference type="Proteomes" id="UP001488805"/>
    </source>
</evidence>
<evidence type="ECO:0000313" key="11">
    <source>
        <dbReference type="EMBL" id="KAK9521999.1"/>
    </source>
</evidence>
<dbReference type="Gene3D" id="3.30.70.330">
    <property type="match status" value="2"/>
</dbReference>
<dbReference type="InterPro" id="IPR037197">
    <property type="entry name" value="WWE_dom_sf"/>
</dbReference>
<comment type="similarity">
    <text evidence="6">Belongs to the ARTD/PARP family.</text>
</comment>
<dbReference type="InterPro" id="IPR057051">
    <property type="entry name" value="PARP14_RPM_1"/>
</dbReference>
<protein>
    <recommendedName>
        <fullName evidence="7">Poly [ADP-ribose] polymerase</fullName>
        <shortName evidence="7">PARP</shortName>
        <ecNumber evidence="7">2.4.2.-</ecNumber>
    </recommendedName>
</protein>
<feature type="region of interest" description="Disordered" evidence="8">
    <location>
        <begin position="87"/>
        <end position="125"/>
    </location>
</feature>
<dbReference type="SUPFAM" id="SSF52949">
    <property type="entry name" value="Macro domain-like"/>
    <property type="match status" value="3"/>
</dbReference>
<dbReference type="GO" id="GO:0005634">
    <property type="term" value="C:nucleus"/>
    <property type="evidence" value="ECO:0007669"/>
    <property type="project" value="UniProtKB-SubCell"/>
</dbReference>
<evidence type="ECO:0000256" key="1">
    <source>
        <dbReference type="ARBA" id="ARBA00004123"/>
    </source>
</evidence>
<dbReference type="PANTHER" id="PTHR14453">
    <property type="entry name" value="PARP/ZINC FINGER CCCH TYPE DOMAIN CONTAINING PROTEIN"/>
    <property type="match status" value="1"/>
</dbReference>
<feature type="compositionally biased region" description="Gly residues" evidence="8">
    <location>
        <begin position="980"/>
        <end position="990"/>
    </location>
</feature>
<dbReference type="Gene3D" id="3.30.720.50">
    <property type="match status" value="1"/>
</dbReference>
<gene>
    <name evidence="11" type="ORF">VZT92_018498</name>
</gene>
<dbReference type="InterPro" id="IPR057046">
    <property type="entry name" value="PARP14_KH_4"/>
</dbReference>
<feature type="domain" description="Macro" evidence="10">
    <location>
        <begin position="777"/>
        <end position="964"/>
    </location>
</feature>
<sequence>MDETERPLPVTVEGDWIPDQTKSMKNKLQLYFQSKKKSSGGDCRVEAESGAPRAAVFFRSEEVRKRVLARENHEIILDNQTVKLRLSSASSPTNSDHASESPADSKTQKSDVEPGGGASAEKKEESDCVRSVAVVLDNVTDDMPRDLLSMLVENVSGLDDNCFSLEIIWESNRAVVTFNQPADVEKFLSVSESSQKLQKRGLTARPLEAAESVRVESLPPNVVKDMLELYFEKNWALPENIVMIPNEQAAVASFKNPKVVKSICTKQDYVMRSIPVKMYPYYESLGTALYGKERPTWKMPDPFSESVHHVVWKFLLMKKQLKSINDQMRPYFCSVDLENPEVKLSPVPGFLRQKGLTAQHVDKWLSTAREAFRRQMSEYSAFDCTANAPAWKAAEKDVRSAVREDAVLVLDASKGILTVAGRADDIKRIRAPVENLVLKAMDQIKRQAEGFSDVMVMSPAIFYILNHEGFQKAARDISPDMKLSFDDGNQKLTITGLPAEVYQTKAWILERNVGMSKKHLNIPPALLAFLKTVDPMDMSQHLFTSKGIGAIYTIESKGLHLSGSSESVLAAAESKMKTDLAHQILDVEDQEVLKLHLWVKLNQQLLESCNSSTKKTVAIQMHPERRDKITVAGFLNQVKEVSSSLREFITNYSRVQETIRVKSCAVVQFIDKKKSQDWSGIAKDNDVEVLFDPERPKITLAGARLHVQKAKSCFQELSGALSTDNLIVDKPGAKKYFQSEGSLFLSTIMSEFSCVVLLCPENQEEEDENSEEVKDGLCYCKVKTSSGVLVSVSKANICSFGVDAVVNAANEDLQHIGGLALALLNAAGPALQKISDDHVATSGKLRPGDAIVTGACKLPCKYVVHAVGPRFSDFDRKTSVLRLKLAVKNSLTQAEAVNCSTIALPAISSGVFGFPVDLCADTIAQAVREYCGAPGAPRSLTEIHLVDNNDNTVRVLATAVSRVFVDLGPTMTVPPPAAGRGAGASGGYQPGRGRSQWPRGHPSGERGGRGRRGGGRGGRGEGGEGGAGFQGGLQGNWGGQNLRGHASPGGHGRSGGAEQTTAEGLKIVLRRGNIQDQTTDVIVNTMSEDMNLKQGAVSKALLQEAGSVLQSAVWSEAGVSALPYGEVVVTDGFNLKCQKVFHAVCPPWDNGAGQAEEELVSIIRFCLKEAESQRMTSLSFPAIGTGNLCFPRDVVSRVLLREIHSFSRRTTPLHLREVAVVVHPSDSQTVDCFTRDFKGQTGQRNIQREAREFNEASRPISTSLSQSQQSPASFGQVSSPSLGVYQMQMGRLNLEVSTGDITKEACDAIINSSNQEFTLKSGVSKAILDSAGLTVQMECSQIVSSPAHQPGMFIVTSAGLLPSRHIIHVVSQNDPANIRDLVYSVLKYCEENRLSSVSFPALGTGQGGVNPSAVADSMVGAVVDFVRRKHPRIVRSVKILIFQTVMMREFHKSMMKREGEELEEKSTFAKIKDSVTSFFRGLGDERPATEGLVLEREEFEPTVFQLCADNDKAVSQAKKRIQDLIVAEQAERTITDKYIGMLSQADMDQLRALQRKLTVSIRLNRGLEDQEPNILLEGLTRDVYTAESAVREIIHKVERSEHLRTKALLLSGLVEWQYQGQSGAMTSFDIYTNLELEEALEKKQKSVKIKINNEKYIAQVMCRKAAPVNGRKEVELLRKEGKDALPSHWDDMKGNLHQLFPLSSKCKECKEVKTELTKTGLTVSIISVERVQNPTLWQSYQLMKTQLEMKNKHTKNERMLFHGTAASSIDHINKQGFNRSYAGTHGAMFGNGSYFAVDPVYSQGYAQADANGQKRMYLSRVLVGDFTKGKPGLITPPSKNTGSAADLYDSVSDDSSNPTMFVIFNDIQAYPEYLITFT</sequence>
<dbReference type="Pfam" id="PF23249">
    <property type="entry name" value="KH_PARP14_3"/>
    <property type="match status" value="1"/>
</dbReference>
<dbReference type="InterPro" id="IPR002589">
    <property type="entry name" value="Macro_dom"/>
</dbReference>
<dbReference type="PANTHER" id="PTHR14453:SF106">
    <property type="entry name" value="POLY [ADP-RIBOSE] POLYMERASE"/>
    <property type="match status" value="1"/>
</dbReference>
<dbReference type="Pfam" id="PF23253">
    <property type="entry name" value="KH_PARP14_6"/>
    <property type="match status" value="1"/>
</dbReference>
<feature type="region of interest" description="Disordered" evidence="8">
    <location>
        <begin position="1254"/>
        <end position="1275"/>
    </location>
</feature>
<dbReference type="Pfam" id="PF23084">
    <property type="entry name" value="KH_PARP14_1"/>
    <property type="match status" value="1"/>
</dbReference>
<feature type="domain" description="Macro" evidence="10">
    <location>
        <begin position="1054"/>
        <end position="1241"/>
    </location>
</feature>
<dbReference type="InterPro" id="IPR057045">
    <property type="entry name" value="PARP14_KH_3"/>
</dbReference>
<feature type="compositionally biased region" description="Polar residues" evidence="8">
    <location>
        <begin position="1259"/>
        <end position="1275"/>
    </location>
</feature>
<evidence type="ECO:0000256" key="6">
    <source>
        <dbReference type="ARBA" id="ARBA00024347"/>
    </source>
</evidence>
<keyword evidence="4 7" id="KW-0520">NAD</keyword>
<dbReference type="FunFam" id="3.90.228.10:FF:000008">
    <property type="entry name" value="Poly [ADP-ribose] polymerase"/>
    <property type="match status" value="1"/>
</dbReference>
<dbReference type="Pfam" id="PF22005">
    <property type="entry name" value="WWE_1"/>
    <property type="match status" value="1"/>
</dbReference>
<dbReference type="Pfam" id="PF23248">
    <property type="entry name" value="KH_PARP14_2"/>
    <property type="match status" value="1"/>
</dbReference>
<dbReference type="InterPro" id="IPR057043">
    <property type="entry name" value="PARP14_KH_2"/>
</dbReference>
<dbReference type="Pfam" id="PF00644">
    <property type="entry name" value="PARP"/>
    <property type="match status" value="1"/>
</dbReference>
<keyword evidence="12" id="KW-1185">Reference proteome</keyword>
<dbReference type="SUPFAM" id="SSF56399">
    <property type="entry name" value="ADP-ribosylation"/>
    <property type="match status" value="1"/>
</dbReference>
<dbReference type="EC" id="2.4.2.-" evidence="7"/>
<feature type="domain" description="PARP catalytic" evidence="9">
    <location>
        <begin position="1685"/>
        <end position="1878"/>
    </location>
</feature>
<dbReference type="PROSITE" id="PS51059">
    <property type="entry name" value="PARP_CATALYTIC"/>
    <property type="match status" value="1"/>
</dbReference>
<evidence type="ECO:0000256" key="3">
    <source>
        <dbReference type="ARBA" id="ARBA00022679"/>
    </source>
</evidence>
<keyword evidence="3 7" id="KW-0808">Transferase</keyword>
<reference evidence="11 12" key="1">
    <citation type="journal article" date="2024" name="Genome Biol. Evol.">
        <title>Chromosome-level genome assembly of the viviparous eelpout Zoarces viviparus.</title>
        <authorList>
            <person name="Fuhrmann N."/>
            <person name="Brasseur M.V."/>
            <person name="Bakowski C.E."/>
            <person name="Podsiadlowski L."/>
            <person name="Prost S."/>
            <person name="Krehenwinkel H."/>
            <person name="Mayer C."/>
        </authorList>
    </citation>
    <scope>NUCLEOTIDE SEQUENCE [LARGE SCALE GENOMIC DNA]</scope>
    <source>
        <strain evidence="11">NO-MEL_2022_Ind0_liver</strain>
    </source>
</reference>
<dbReference type="GO" id="GO:0003714">
    <property type="term" value="F:transcription corepressor activity"/>
    <property type="evidence" value="ECO:0007669"/>
    <property type="project" value="TreeGrafter"/>
</dbReference>
<dbReference type="InterPro" id="IPR012317">
    <property type="entry name" value="Poly(ADP-ribose)pol_cat_dom"/>
</dbReference>
<dbReference type="CDD" id="cd02907">
    <property type="entry name" value="Macro_Af1521_BAL-like"/>
    <property type="match status" value="1"/>
</dbReference>
<dbReference type="InterPro" id="IPR057048">
    <property type="entry name" value="PARP14_KH_6"/>
</dbReference>
<name>A0AAW1EHA7_ZOAVI</name>
<dbReference type="InterPro" id="IPR012677">
    <property type="entry name" value="Nucleotide-bd_a/b_plait_sf"/>
</dbReference>
<accession>A0AAW1EHA7</accession>
<feature type="domain" description="Macro" evidence="10">
    <location>
        <begin position="1281"/>
        <end position="1458"/>
    </location>
</feature>
<dbReference type="Pfam" id="PF23222">
    <property type="entry name" value="RRM_PARP14_1"/>
    <property type="match status" value="1"/>
</dbReference>
<evidence type="ECO:0000256" key="5">
    <source>
        <dbReference type="ARBA" id="ARBA00023242"/>
    </source>
</evidence>
<evidence type="ECO:0000256" key="2">
    <source>
        <dbReference type="ARBA" id="ARBA00022676"/>
    </source>
</evidence>
<dbReference type="EMBL" id="JBCEZU010000221">
    <property type="protein sequence ID" value="KAK9521999.1"/>
    <property type="molecule type" value="Genomic_DNA"/>
</dbReference>
<dbReference type="Gene3D" id="3.90.228.10">
    <property type="match status" value="1"/>
</dbReference>
<dbReference type="CDD" id="cd01439">
    <property type="entry name" value="TCCD_inducible_PARP_like"/>
    <property type="match status" value="1"/>
</dbReference>
<dbReference type="Pfam" id="PF23085">
    <property type="entry name" value="RRM_PARP14_3"/>
    <property type="match status" value="1"/>
</dbReference>
<comment type="subcellular location">
    <subcellularLocation>
        <location evidence="1">Nucleus</location>
    </subcellularLocation>
</comment>
<dbReference type="GO" id="GO:0003950">
    <property type="term" value="F:NAD+ poly-ADP-ribosyltransferase activity"/>
    <property type="evidence" value="ECO:0007669"/>
    <property type="project" value="UniProtKB-UniRule"/>
</dbReference>
<dbReference type="GO" id="GO:1990404">
    <property type="term" value="F:NAD+-protein mono-ADP-ribosyltransferase activity"/>
    <property type="evidence" value="ECO:0007669"/>
    <property type="project" value="TreeGrafter"/>
</dbReference>
<comment type="caution">
    <text evidence="11">The sequence shown here is derived from an EMBL/GenBank/DDBJ whole genome shotgun (WGS) entry which is preliminary data.</text>
</comment>
<dbReference type="Pfam" id="PF23252">
    <property type="entry name" value="KH_PARP14_5"/>
    <property type="match status" value="1"/>
</dbReference>
<feature type="compositionally biased region" description="Polar residues" evidence="8">
    <location>
        <begin position="87"/>
        <end position="96"/>
    </location>
</feature>
<proteinExistence type="inferred from homology"/>
<dbReference type="Pfam" id="PF23245">
    <property type="entry name" value="RRM_PARP14_2"/>
    <property type="match status" value="1"/>
</dbReference>
<dbReference type="InterPro" id="IPR057044">
    <property type="entry name" value="PARP14_KH_1"/>
</dbReference>
<organism evidence="11 12">
    <name type="scientific">Zoarces viviparus</name>
    <name type="common">Viviparous eelpout</name>
    <name type="synonym">Blennius viviparus</name>
    <dbReference type="NCBI Taxonomy" id="48416"/>
    <lineage>
        <taxon>Eukaryota</taxon>
        <taxon>Metazoa</taxon>
        <taxon>Chordata</taxon>
        <taxon>Craniata</taxon>
        <taxon>Vertebrata</taxon>
        <taxon>Euteleostomi</taxon>
        <taxon>Actinopterygii</taxon>
        <taxon>Neopterygii</taxon>
        <taxon>Teleostei</taxon>
        <taxon>Neoteleostei</taxon>
        <taxon>Acanthomorphata</taxon>
        <taxon>Eupercaria</taxon>
        <taxon>Perciformes</taxon>
        <taxon>Cottioidei</taxon>
        <taxon>Zoarcales</taxon>
        <taxon>Zoarcidae</taxon>
        <taxon>Zoarcinae</taxon>
        <taxon>Zoarces</taxon>
    </lineage>
</organism>
<dbReference type="GO" id="GO:0010629">
    <property type="term" value="P:negative regulation of gene expression"/>
    <property type="evidence" value="ECO:0007669"/>
    <property type="project" value="TreeGrafter"/>
</dbReference>
<feature type="compositionally biased region" description="Gly residues" evidence="8">
    <location>
        <begin position="1023"/>
        <end position="1038"/>
    </location>
</feature>
<dbReference type="Proteomes" id="UP001488805">
    <property type="component" value="Unassembled WGS sequence"/>
</dbReference>
<dbReference type="SMART" id="SM00506">
    <property type="entry name" value="A1pp"/>
    <property type="match status" value="3"/>
</dbReference>
<keyword evidence="5" id="KW-0539">Nucleus</keyword>
<dbReference type="GO" id="GO:0005737">
    <property type="term" value="C:cytoplasm"/>
    <property type="evidence" value="ECO:0007669"/>
    <property type="project" value="TreeGrafter"/>
</dbReference>
<dbReference type="Pfam" id="PF01661">
    <property type="entry name" value="Macro"/>
    <property type="match status" value="3"/>
</dbReference>
<evidence type="ECO:0000259" key="9">
    <source>
        <dbReference type="PROSITE" id="PS51059"/>
    </source>
</evidence>
<dbReference type="GO" id="GO:0070212">
    <property type="term" value="P:protein poly-ADP-ribosylation"/>
    <property type="evidence" value="ECO:0007669"/>
    <property type="project" value="TreeGrafter"/>
</dbReference>
<dbReference type="InterPro" id="IPR057050">
    <property type="entry name" value="RRM_PARP14_2"/>
</dbReference>
<dbReference type="InterPro" id="IPR054596">
    <property type="entry name" value="PARP14_WWE"/>
</dbReference>
<feature type="region of interest" description="Disordered" evidence="8">
    <location>
        <begin position="970"/>
        <end position="1059"/>
    </location>
</feature>
<dbReference type="InterPro" id="IPR052056">
    <property type="entry name" value="Mono-ARTD/PARP"/>
</dbReference>
<evidence type="ECO:0000256" key="8">
    <source>
        <dbReference type="SAM" id="MobiDB-lite"/>
    </source>
</evidence>
<dbReference type="InterPro" id="IPR057049">
    <property type="entry name" value="PARP14_KH_8"/>
</dbReference>
<dbReference type="InterPro" id="IPR043472">
    <property type="entry name" value="Macro_dom-like"/>
</dbReference>
<evidence type="ECO:0000259" key="10">
    <source>
        <dbReference type="PROSITE" id="PS51154"/>
    </source>
</evidence>
<evidence type="ECO:0000256" key="4">
    <source>
        <dbReference type="ARBA" id="ARBA00023027"/>
    </source>
</evidence>
<dbReference type="SUPFAM" id="SSF117839">
    <property type="entry name" value="WWE domain"/>
    <property type="match status" value="1"/>
</dbReference>